<dbReference type="Proteomes" id="UP000068026">
    <property type="component" value="Chromosome"/>
</dbReference>
<accession>A0A0X8VCU1</accession>
<dbReference type="PANTHER" id="PTHR35527">
    <property type="entry name" value="CHOLOYLGLYCINE HYDROLASE"/>
    <property type="match status" value="1"/>
</dbReference>
<reference evidence="5" key="3">
    <citation type="submission" date="2016-11" db="EMBL/GenBank/DDBJ databases">
        <authorList>
            <person name="Varghese N."/>
            <person name="Submissions S."/>
        </authorList>
    </citation>
    <scope>NUCLEOTIDE SEQUENCE</scope>
    <source>
        <strain evidence="5">DSM 1682</strain>
    </source>
</reference>
<dbReference type="InterPro" id="IPR029132">
    <property type="entry name" value="CBAH/NAAA_C"/>
</dbReference>
<name>A0A0X8VCU1_ANAPI</name>
<dbReference type="OrthoDB" id="9794717at2"/>
<gene>
    <name evidence="4" type="ORF">CPRO_20980</name>
    <name evidence="5" type="ORF">SAMN02745151_02119</name>
</gene>
<dbReference type="InterPro" id="IPR052193">
    <property type="entry name" value="Peptidase_C59"/>
</dbReference>
<proteinExistence type="inferred from homology"/>
<evidence type="ECO:0000313" key="5">
    <source>
        <dbReference type="EMBL" id="SHE88898.1"/>
    </source>
</evidence>
<reference evidence="7" key="4">
    <citation type="submission" date="2016-11" db="EMBL/GenBank/DDBJ databases">
        <authorList>
            <person name="Jaros S."/>
            <person name="Januszkiewicz K."/>
            <person name="Wedrychowicz H."/>
        </authorList>
    </citation>
    <scope>NUCLEOTIDE SEQUENCE [LARGE SCALE GENOMIC DNA]</scope>
    <source>
        <strain evidence="7">DSM 1682</strain>
    </source>
</reference>
<evidence type="ECO:0000313" key="7">
    <source>
        <dbReference type="Proteomes" id="UP000184204"/>
    </source>
</evidence>
<dbReference type="EMBL" id="CP014223">
    <property type="protein sequence ID" value="AMJ41679.1"/>
    <property type="molecule type" value="Genomic_DNA"/>
</dbReference>
<dbReference type="EC" id="3.5.1.11" evidence="4"/>
<dbReference type="RefSeq" id="WP_066051306.1">
    <property type="nucleotide sequence ID" value="NZ_CP014223.1"/>
</dbReference>
<dbReference type="InterPro" id="IPR029055">
    <property type="entry name" value="Ntn_hydrolases_N"/>
</dbReference>
<evidence type="ECO:0000259" key="3">
    <source>
        <dbReference type="Pfam" id="PF02275"/>
    </source>
</evidence>
<dbReference type="Gene3D" id="3.60.60.10">
    <property type="entry name" value="Penicillin V Acylase, Chain A"/>
    <property type="match status" value="1"/>
</dbReference>
<dbReference type="EMBL" id="FQUA01000009">
    <property type="protein sequence ID" value="SHE88898.1"/>
    <property type="molecule type" value="Genomic_DNA"/>
</dbReference>
<evidence type="ECO:0000256" key="1">
    <source>
        <dbReference type="ARBA" id="ARBA00006625"/>
    </source>
</evidence>
<dbReference type="CDD" id="cd00542">
    <property type="entry name" value="Ntn_PVA"/>
    <property type="match status" value="1"/>
</dbReference>
<comment type="similarity">
    <text evidence="1">Belongs to the peptidase C59 family.</text>
</comment>
<dbReference type="PANTHER" id="PTHR35527:SF2">
    <property type="entry name" value="HYDROLASE"/>
    <property type="match status" value="1"/>
</dbReference>
<dbReference type="KEGG" id="cpro:CPRO_20980"/>
<evidence type="ECO:0000313" key="4">
    <source>
        <dbReference type="EMBL" id="AMJ41679.1"/>
    </source>
</evidence>
<sequence>MCTSITMKTIENKSFFGRNMDFSHDIDPHFFVAPRQYTWKSAADMKRITTKYKFIGIGQQLEGLLAFFDGVNETGFAAAALYFSGYAKYDSLYHNTKKIQLAAFDFLKYLLGGCATVFDVKQAVKEVSLIGIADPVTKTAAPLHWIATDKGGRCVVIEKTEKGFAVFQNQIGVLANAPDFPWHMANLNNYCNITSTQREDVQWGKLKLSPPSQAGGTLGLPGGFASPERFVRTAFIKTHASTPPDDDSAVELCFQCLKSVSIPKGVVITGRNTSDYTLYTAFVNQEKGEYFVNTHTNQQIYKASINERKYEQLGQELLDLGSIFKPVEFLPFCH</sequence>
<dbReference type="Pfam" id="PF02275">
    <property type="entry name" value="CBAH"/>
    <property type="match status" value="1"/>
</dbReference>
<keyword evidence="2 5" id="KW-0378">Hydrolase</keyword>
<feature type="domain" description="Choloylglycine hydrolase/NAAA C-terminal" evidence="3">
    <location>
        <begin position="2"/>
        <end position="309"/>
    </location>
</feature>
<reference evidence="6" key="2">
    <citation type="submission" date="2016-01" db="EMBL/GenBank/DDBJ databases">
        <authorList>
            <person name="Poehlein A."/>
            <person name="Schlien K."/>
            <person name="Gottschalk G."/>
            <person name="Buckel W."/>
            <person name="Daniel R."/>
        </authorList>
    </citation>
    <scope>NUCLEOTIDE SEQUENCE [LARGE SCALE GENOMIC DNA]</scope>
    <source>
        <strain evidence="6">X2</strain>
    </source>
</reference>
<dbReference type="SUPFAM" id="SSF56235">
    <property type="entry name" value="N-terminal nucleophile aminohydrolases (Ntn hydrolases)"/>
    <property type="match status" value="1"/>
</dbReference>
<dbReference type="GO" id="GO:0008953">
    <property type="term" value="F:penicillin amidase activity"/>
    <property type="evidence" value="ECO:0007669"/>
    <property type="project" value="UniProtKB-EC"/>
</dbReference>
<reference evidence="4 6" key="1">
    <citation type="journal article" date="2016" name="Genome Announc.">
        <title>Complete Genome Sequence of the Amino Acid-Fermenting Clostridium propionicum X2 (DSM 1682).</title>
        <authorList>
            <person name="Poehlein A."/>
            <person name="Schlien K."/>
            <person name="Chowdhury N.P."/>
            <person name="Gottschalk G."/>
            <person name="Buckel W."/>
            <person name="Daniel R."/>
        </authorList>
    </citation>
    <scope>NUCLEOTIDE SEQUENCE [LARGE SCALE GENOMIC DNA]</scope>
    <source>
        <strain evidence="4 6">X2</strain>
    </source>
</reference>
<organism evidence="5 7">
    <name type="scientific">Anaerotignum propionicum DSM 1682</name>
    <dbReference type="NCBI Taxonomy" id="991789"/>
    <lineage>
        <taxon>Bacteria</taxon>
        <taxon>Bacillati</taxon>
        <taxon>Bacillota</taxon>
        <taxon>Clostridia</taxon>
        <taxon>Lachnospirales</taxon>
        <taxon>Anaerotignaceae</taxon>
        <taxon>Anaerotignum</taxon>
    </lineage>
</organism>
<keyword evidence="6" id="KW-1185">Reference proteome</keyword>
<evidence type="ECO:0000313" key="6">
    <source>
        <dbReference type="Proteomes" id="UP000068026"/>
    </source>
</evidence>
<protein>
    <submittedName>
        <fullName evidence="5">Choloylglycine hydrolase</fullName>
    </submittedName>
    <submittedName>
        <fullName evidence="4">Penicillin acylase</fullName>
        <ecNumber evidence="4">3.5.1.11</ecNumber>
    </submittedName>
</protein>
<evidence type="ECO:0000256" key="2">
    <source>
        <dbReference type="ARBA" id="ARBA00022801"/>
    </source>
</evidence>
<dbReference type="AlphaFoldDB" id="A0A0X8VCU1"/>
<dbReference type="Proteomes" id="UP000184204">
    <property type="component" value="Unassembled WGS sequence"/>
</dbReference>